<dbReference type="OrthoDB" id="284265at2"/>
<evidence type="ECO:0008006" key="3">
    <source>
        <dbReference type="Google" id="ProtNLM"/>
    </source>
</evidence>
<reference evidence="2" key="1">
    <citation type="submission" date="2016-12" db="EMBL/GenBank/DDBJ databases">
        <title>Comparative genomics of four Isosphaeraceae planctomycetes: a common pool of plasmids and glycoside hydrolase genes.</title>
        <authorList>
            <person name="Ivanova A."/>
        </authorList>
    </citation>
    <scope>NUCLEOTIDE SEQUENCE [LARGE SCALE GENOMIC DNA]</scope>
    <source>
        <strain evidence="2">PX4</strain>
    </source>
</reference>
<dbReference type="InterPro" id="IPR011989">
    <property type="entry name" value="ARM-like"/>
</dbReference>
<evidence type="ECO:0000313" key="2">
    <source>
        <dbReference type="Proteomes" id="UP000186309"/>
    </source>
</evidence>
<keyword evidence="2" id="KW-1185">Reference proteome</keyword>
<proteinExistence type="predicted"/>
<gene>
    <name evidence="1" type="ORF">BSF38_00559</name>
</gene>
<dbReference type="AlphaFoldDB" id="A0A1U7CJM8"/>
<dbReference type="Proteomes" id="UP000186309">
    <property type="component" value="Chromosome"/>
</dbReference>
<protein>
    <recommendedName>
        <fullName evidence="3">HEAT repeat domain-containing protein</fullName>
    </recommendedName>
</protein>
<evidence type="ECO:0000313" key="1">
    <source>
        <dbReference type="EMBL" id="APW59145.1"/>
    </source>
</evidence>
<name>A0A1U7CJM8_9BACT</name>
<accession>A0A1U7CJM8</accession>
<dbReference type="SUPFAM" id="SSF48371">
    <property type="entry name" value="ARM repeat"/>
    <property type="match status" value="1"/>
</dbReference>
<dbReference type="EMBL" id="CP019082">
    <property type="protein sequence ID" value="APW59145.1"/>
    <property type="molecule type" value="Genomic_DNA"/>
</dbReference>
<sequence>MYYAQKASSTAASKKTVEDESKLIDVLKKSDASRKDKADALRLLGRVGSRACVPVVAPLLNDDDFSHMARYALEPIPDPSVDVALRDAVGKVKGRNLIGVIGSLGVRRDPKAVAILTPKLLAAEAGVSQATARALGYVGTVEASQALEAALPKLKEADRAAAFEGLFRCAEALVVQGQRGPATSIYEGLRKTNAPDLIHDDAARAVEALRKS</sequence>
<dbReference type="RefSeq" id="WP_076343360.1">
    <property type="nucleotide sequence ID" value="NZ_CP019082.1"/>
</dbReference>
<dbReference type="STRING" id="1387353.BSF38_00559"/>
<dbReference type="InterPro" id="IPR016024">
    <property type="entry name" value="ARM-type_fold"/>
</dbReference>
<organism evidence="1 2">
    <name type="scientific">Paludisphaera borealis</name>
    <dbReference type="NCBI Taxonomy" id="1387353"/>
    <lineage>
        <taxon>Bacteria</taxon>
        <taxon>Pseudomonadati</taxon>
        <taxon>Planctomycetota</taxon>
        <taxon>Planctomycetia</taxon>
        <taxon>Isosphaerales</taxon>
        <taxon>Isosphaeraceae</taxon>
        <taxon>Paludisphaera</taxon>
    </lineage>
</organism>
<dbReference type="KEGG" id="pbor:BSF38_00559"/>
<dbReference type="Gene3D" id="1.25.10.10">
    <property type="entry name" value="Leucine-rich Repeat Variant"/>
    <property type="match status" value="1"/>
</dbReference>